<dbReference type="UniPathway" id="UPA00079"/>
<feature type="domain" description="Mandelate racemase/muconate lactonizing enzyme C-terminal" evidence="6">
    <location>
        <begin position="133"/>
        <end position="230"/>
    </location>
</feature>
<feature type="binding site" evidence="4">
    <location>
        <position position="183"/>
    </location>
    <ligand>
        <name>Mg(2+)</name>
        <dbReference type="ChEBI" id="CHEBI:18420"/>
    </ligand>
</feature>
<dbReference type="SUPFAM" id="SSF51604">
    <property type="entry name" value="Enolase C-terminal domain-like"/>
    <property type="match status" value="1"/>
</dbReference>
<comment type="pathway">
    <text evidence="4">Quinol/quinone metabolism; menaquinone biosynthesis.</text>
</comment>
<dbReference type="PANTHER" id="PTHR48073:SF2">
    <property type="entry name" value="O-SUCCINYLBENZOATE SYNTHASE"/>
    <property type="match status" value="1"/>
</dbReference>
<evidence type="ECO:0000256" key="3">
    <source>
        <dbReference type="ARBA" id="ARBA00023239"/>
    </source>
</evidence>
<feature type="active site" description="Proton donor" evidence="4">
    <location>
        <position position="154"/>
    </location>
</feature>
<dbReference type="InterPro" id="IPR036849">
    <property type="entry name" value="Enolase-like_C_sf"/>
</dbReference>
<keyword evidence="1 4" id="KW-0479">Metal-binding</keyword>
<dbReference type="GO" id="GO:0000287">
    <property type="term" value="F:magnesium ion binding"/>
    <property type="evidence" value="ECO:0007669"/>
    <property type="project" value="UniProtKB-UniRule"/>
</dbReference>
<dbReference type="EC" id="4.2.1.113" evidence="4"/>
<comment type="function">
    <text evidence="4">Converts 2-succinyl-6-hydroxy-2,4-cyclohexadiene-1-carboxylate (SHCHC) to 2-succinylbenzoate (OSB).</text>
</comment>
<dbReference type="SUPFAM" id="SSF54826">
    <property type="entry name" value="Enolase N-terminal domain-like"/>
    <property type="match status" value="1"/>
</dbReference>
<dbReference type="STRING" id="553467.SAMN04488063_1600"/>
<evidence type="ECO:0000313" key="7">
    <source>
        <dbReference type="EMBL" id="SFG15672.1"/>
    </source>
</evidence>
<dbReference type="GO" id="GO:0043748">
    <property type="term" value="F:O-succinylbenzoate synthase activity"/>
    <property type="evidence" value="ECO:0007669"/>
    <property type="project" value="UniProtKB-EC"/>
</dbReference>
<dbReference type="PANTHER" id="PTHR48073">
    <property type="entry name" value="O-SUCCINYLBENZOATE SYNTHASE-RELATED"/>
    <property type="match status" value="1"/>
</dbReference>
<keyword evidence="3 4" id="KW-0456">Lyase</keyword>
<feature type="region of interest" description="Disordered" evidence="5">
    <location>
        <begin position="319"/>
        <end position="350"/>
    </location>
</feature>
<feature type="active site" description="Proton acceptor" evidence="4">
    <location>
        <position position="256"/>
    </location>
</feature>
<dbReference type="UniPathway" id="UPA01057">
    <property type="reaction ID" value="UER00165"/>
</dbReference>
<dbReference type="CDD" id="cd03320">
    <property type="entry name" value="OSBS"/>
    <property type="match status" value="1"/>
</dbReference>
<comment type="pathway">
    <text evidence="4">Quinol/quinone metabolism; 1,4-dihydroxy-2-naphthoate biosynthesis; 1,4-dihydroxy-2-naphthoate from chorismate: step 4/7.</text>
</comment>
<sequence>MRLERFSVELARPLGTAAGTIESRTGFLVRTDEGTGLGEATPLPGWTESLAECREALEAGNPDGSASSDHVRWPDEQRSSTPAARHGYSLARADAAARESGQRLCDALAADAGRPVPAAESVPVNATVGDGSVAETRDAVRDAVAEGYDCVKLKVGARAPNADETRLRAARDAAGDSVELRADANGAWDQETAERMLDTAAELDYSYVEQPLPAEKASEHAALRGRGVGVALDESLATTTVSAVLDADAADVLVCKPMALGGPDRTLAAVRRARDAGADAVVTTTIDAVVARVGAAHVAAAIPDVPACGLATGSMLSSDLASDPAPVSEGKLRVPEGPGLGTGLESLYRP</sequence>
<dbReference type="SFLD" id="SFLDG00180">
    <property type="entry name" value="muconate_cycloisomerase"/>
    <property type="match status" value="1"/>
</dbReference>
<name>A0A1I2PHN4_9EURY</name>
<feature type="binding site" evidence="4">
    <location>
        <position position="209"/>
    </location>
    <ligand>
        <name>Mg(2+)</name>
        <dbReference type="ChEBI" id="CHEBI:18420"/>
    </ligand>
</feature>
<dbReference type="SFLD" id="SFLDF00009">
    <property type="entry name" value="o-succinylbenzoate_synthase"/>
    <property type="match status" value="1"/>
</dbReference>
<dbReference type="Gene3D" id="3.30.390.10">
    <property type="entry name" value="Enolase-like, N-terminal domain"/>
    <property type="match status" value="1"/>
</dbReference>
<organism evidence="7 8">
    <name type="scientific">Halopelagius inordinatus</name>
    <dbReference type="NCBI Taxonomy" id="553467"/>
    <lineage>
        <taxon>Archaea</taxon>
        <taxon>Methanobacteriati</taxon>
        <taxon>Methanobacteriota</taxon>
        <taxon>Stenosarchaea group</taxon>
        <taxon>Halobacteria</taxon>
        <taxon>Halobacteriales</taxon>
        <taxon>Haloferacaceae</taxon>
    </lineage>
</organism>
<dbReference type="GO" id="GO:0009234">
    <property type="term" value="P:menaquinone biosynthetic process"/>
    <property type="evidence" value="ECO:0007669"/>
    <property type="project" value="UniProtKB-UniRule"/>
</dbReference>
<evidence type="ECO:0000256" key="1">
    <source>
        <dbReference type="ARBA" id="ARBA00022723"/>
    </source>
</evidence>
<evidence type="ECO:0000256" key="4">
    <source>
        <dbReference type="HAMAP-Rule" id="MF_00470"/>
    </source>
</evidence>
<dbReference type="Pfam" id="PF13378">
    <property type="entry name" value="MR_MLE_C"/>
    <property type="match status" value="1"/>
</dbReference>
<dbReference type="Gene3D" id="3.20.20.120">
    <property type="entry name" value="Enolase-like C-terminal domain"/>
    <property type="match status" value="1"/>
</dbReference>
<comment type="similarity">
    <text evidence="4">Belongs to the mandelate racemase/muconate lactonizing enzyme family. MenC type 1 subfamily.</text>
</comment>
<dbReference type="HAMAP" id="MF_00470">
    <property type="entry name" value="MenC_1"/>
    <property type="match status" value="1"/>
</dbReference>
<gene>
    <name evidence="4" type="primary">menC</name>
    <name evidence="7" type="ORF">SAMN04488063_1600</name>
</gene>
<feature type="binding site" evidence="4">
    <location>
        <position position="233"/>
    </location>
    <ligand>
        <name>Mg(2+)</name>
        <dbReference type="ChEBI" id="CHEBI:18420"/>
    </ligand>
</feature>
<dbReference type="InterPro" id="IPR013342">
    <property type="entry name" value="Mandelate_racemase_C"/>
</dbReference>
<protein>
    <recommendedName>
        <fullName evidence="4">o-succinylbenzoate synthase</fullName>
        <shortName evidence="4">OSB synthase</shortName>
        <shortName evidence="4">OSBS</shortName>
        <ecNumber evidence="4">4.2.1.113</ecNumber>
    </recommendedName>
    <alternativeName>
        <fullName evidence="4">4-(2'-carboxyphenyl)-4-oxybutyric acid synthase</fullName>
    </alternativeName>
    <alternativeName>
        <fullName evidence="4">o-succinylbenzoic acid synthase</fullName>
    </alternativeName>
</protein>
<keyword evidence="4" id="KW-0474">Menaquinone biosynthesis</keyword>
<accession>A0A1I2PHN4</accession>
<feature type="region of interest" description="Disordered" evidence="5">
    <location>
        <begin position="59"/>
        <end position="90"/>
    </location>
</feature>
<comment type="cofactor">
    <cofactor evidence="4">
        <name>a divalent metal cation</name>
        <dbReference type="ChEBI" id="CHEBI:60240"/>
    </cofactor>
</comment>
<evidence type="ECO:0000259" key="6">
    <source>
        <dbReference type="SMART" id="SM00922"/>
    </source>
</evidence>
<evidence type="ECO:0000256" key="5">
    <source>
        <dbReference type="SAM" id="MobiDB-lite"/>
    </source>
</evidence>
<dbReference type="OrthoDB" id="214520at2157"/>
<comment type="catalytic activity">
    <reaction evidence="4">
        <text>(1R,6R)-6-hydroxy-2-succinyl-cyclohexa-2,4-diene-1-carboxylate = 2-succinylbenzoate + H2O</text>
        <dbReference type="Rhea" id="RHEA:10196"/>
        <dbReference type="ChEBI" id="CHEBI:15377"/>
        <dbReference type="ChEBI" id="CHEBI:18325"/>
        <dbReference type="ChEBI" id="CHEBI:58689"/>
        <dbReference type="EC" id="4.2.1.113"/>
    </reaction>
</comment>
<feature type="compositionally biased region" description="Basic and acidic residues" evidence="5">
    <location>
        <begin position="69"/>
        <end position="78"/>
    </location>
</feature>
<dbReference type="InterPro" id="IPR010196">
    <property type="entry name" value="OSB_synthase_MenC1"/>
</dbReference>
<dbReference type="InterPro" id="IPR029065">
    <property type="entry name" value="Enolase_C-like"/>
</dbReference>
<evidence type="ECO:0000313" key="8">
    <source>
        <dbReference type="Proteomes" id="UP000198876"/>
    </source>
</evidence>
<dbReference type="AlphaFoldDB" id="A0A1I2PHN4"/>
<dbReference type="SMART" id="SM00922">
    <property type="entry name" value="MR_MLE"/>
    <property type="match status" value="1"/>
</dbReference>
<keyword evidence="2 4" id="KW-0460">Magnesium</keyword>
<dbReference type="RefSeq" id="WP_092890829.1">
    <property type="nucleotide sequence ID" value="NZ_FOOQ01000001.1"/>
</dbReference>
<proteinExistence type="inferred from homology"/>
<keyword evidence="8" id="KW-1185">Reference proteome</keyword>
<reference evidence="8" key="1">
    <citation type="submission" date="2016-10" db="EMBL/GenBank/DDBJ databases">
        <authorList>
            <person name="Varghese N."/>
            <person name="Submissions S."/>
        </authorList>
    </citation>
    <scope>NUCLEOTIDE SEQUENCE [LARGE SCALE GENOMIC DNA]</scope>
    <source>
        <strain evidence="8">CGMCC 1.7739</strain>
    </source>
</reference>
<dbReference type="InterPro" id="IPR029017">
    <property type="entry name" value="Enolase-like_N"/>
</dbReference>
<dbReference type="Proteomes" id="UP000198876">
    <property type="component" value="Unassembled WGS sequence"/>
</dbReference>
<evidence type="ECO:0000256" key="2">
    <source>
        <dbReference type="ARBA" id="ARBA00022842"/>
    </source>
</evidence>
<dbReference type="EMBL" id="FOOQ01000001">
    <property type="protein sequence ID" value="SFG15672.1"/>
    <property type="molecule type" value="Genomic_DNA"/>
</dbReference>
<dbReference type="SFLD" id="SFLDS00001">
    <property type="entry name" value="Enolase"/>
    <property type="match status" value="1"/>
</dbReference>